<dbReference type="PROSITE" id="PS50975">
    <property type="entry name" value="ATP_GRASP"/>
    <property type="match status" value="1"/>
</dbReference>
<evidence type="ECO:0000259" key="2">
    <source>
        <dbReference type="PROSITE" id="PS50975"/>
    </source>
</evidence>
<organism evidence="3 4">
    <name type="scientific">Flexivirga oryzae</name>
    <dbReference type="NCBI Taxonomy" id="1794944"/>
    <lineage>
        <taxon>Bacteria</taxon>
        <taxon>Bacillati</taxon>
        <taxon>Actinomycetota</taxon>
        <taxon>Actinomycetes</taxon>
        <taxon>Micrococcales</taxon>
        <taxon>Dermacoccaceae</taxon>
        <taxon>Flexivirga</taxon>
    </lineage>
</organism>
<dbReference type="GO" id="GO:0005524">
    <property type="term" value="F:ATP binding"/>
    <property type="evidence" value="ECO:0007669"/>
    <property type="project" value="UniProtKB-UniRule"/>
</dbReference>
<dbReference type="AlphaFoldDB" id="A0A839N1C2"/>
<comment type="caution">
    <text evidence="3">The sequence shown here is derived from an EMBL/GenBank/DDBJ whole genome shotgun (WGS) entry which is preliminary data.</text>
</comment>
<dbReference type="Proteomes" id="UP000559182">
    <property type="component" value="Unassembled WGS sequence"/>
</dbReference>
<dbReference type="EMBL" id="JACHVQ010000001">
    <property type="protein sequence ID" value="MBB2891550.1"/>
    <property type="molecule type" value="Genomic_DNA"/>
</dbReference>
<dbReference type="InterPro" id="IPR011761">
    <property type="entry name" value="ATP-grasp"/>
</dbReference>
<dbReference type="Gene3D" id="3.30.470.20">
    <property type="entry name" value="ATP-grasp fold, B domain"/>
    <property type="match status" value="1"/>
</dbReference>
<dbReference type="NCBIfam" id="NF005096">
    <property type="entry name" value="PRK06524.1"/>
    <property type="match status" value="1"/>
</dbReference>
<dbReference type="GO" id="GO:0046872">
    <property type="term" value="F:metal ion binding"/>
    <property type="evidence" value="ECO:0007669"/>
    <property type="project" value="InterPro"/>
</dbReference>
<evidence type="ECO:0000313" key="3">
    <source>
        <dbReference type="EMBL" id="MBB2891550.1"/>
    </source>
</evidence>
<accession>A0A839N1C2</accession>
<keyword evidence="1" id="KW-0547">Nucleotide-binding</keyword>
<reference evidence="3 4" key="1">
    <citation type="submission" date="2020-08" db="EMBL/GenBank/DDBJ databases">
        <title>Sequencing the genomes of 1000 actinobacteria strains.</title>
        <authorList>
            <person name="Klenk H.-P."/>
        </authorList>
    </citation>
    <scope>NUCLEOTIDE SEQUENCE [LARGE SCALE GENOMIC DNA]</scope>
    <source>
        <strain evidence="3 4">DSM 105369</strain>
    </source>
</reference>
<feature type="domain" description="ATP-grasp" evidence="2">
    <location>
        <begin position="138"/>
        <end position="339"/>
    </location>
</feature>
<keyword evidence="4" id="KW-1185">Reference proteome</keyword>
<dbReference type="SUPFAM" id="SSF56059">
    <property type="entry name" value="Glutathione synthetase ATP-binding domain-like"/>
    <property type="match status" value="1"/>
</dbReference>
<name>A0A839N1C2_9MICO</name>
<evidence type="ECO:0000313" key="4">
    <source>
        <dbReference type="Proteomes" id="UP000559182"/>
    </source>
</evidence>
<keyword evidence="1" id="KW-0067">ATP-binding</keyword>
<sequence length="481" mass="54221">MSFKSHLNGIPEIRTFFRTNDQPIYFFGPTAFNLLGIDRWVRNFRYVTYYDSWDGGHPRVFSPKNKPYVEFESSEHINNYLLRDREVQAYLASRGGRPMVAMVFFDEETEELCEELGYDLILPPDQLRRRLDSKIVTTQLGTEAGAPSVPNVLGRAESWEQLSTLAEDNGLGTDLVIQTPYGDSGKTTFFVAAEEDWDKYADDMVGQDLKIMKRIDNKAVAVEACITRHGTIVGPFMVDLTGYPELTPYKGGWCGNDLFPDALTLDQRSRAIEHVRKLGDRLAKEGYKGFLEIDVLVDLATDEVYLGELNPRISGASSMTNVTAGAYADVPLFLFHLLEFMDVDYTVDVEEINARWRDLAAVDVWSQLIMKEPNDGVDLIHAAPRTGTWRLGDDGSFVFEAVSNDWHDITTAEEAFFLRVYAKGDYRFKGADLGILVTKGRMQTSEGLTARCRALIEAIRSQYVTEPIDDAPAVMPIAYVK</sequence>
<gene>
    <name evidence="3" type="ORF">FHU39_001534</name>
</gene>
<evidence type="ECO:0000256" key="1">
    <source>
        <dbReference type="PROSITE-ProRule" id="PRU00409"/>
    </source>
</evidence>
<proteinExistence type="predicted"/>
<protein>
    <submittedName>
        <fullName evidence="3">Biotin carboxylase</fullName>
    </submittedName>
</protein>
<dbReference type="RefSeq" id="WP_183319806.1">
    <property type="nucleotide sequence ID" value="NZ_JACHVQ010000001.1"/>
</dbReference>